<protein>
    <submittedName>
        <fullName evidence="6">Phospholipase DDHD1-like isoform X1</fullName>
    </submittedName>
</protein>
<evidence type="ECO:0000256" key="2">
    <source>
        <dbReference type="SAM" id="MobiDB-lite"/>
    </source>
</evidence>
<evidence type="ECO:0000313" key="5">
    <source>
        <dbReference type="Proteomes" id="UP000515135"/>
    </source>
</evidence>
<dbReference type="SMART" id="SM01127">
    <property type="entry name" value="DDHD"/>
    <property type="match status" value="1"/>
</dbReference>
<dbReference type="GO" id="GO:0005737">
    <property type="term" value="C:cytoplasm"/>
    <property type="evidence" value="ECO:0007669"/>
    <property type="project" value="TreeGrafter"/>
</dbReference>
<evidence type="ECO:0000256" key="1">
    <source>
        <dbReference type="ARBA" id="ARBA00038464"/>
    </source>
</evidence>
<dbReference type="GeneID" id="109470264"/>
<dbReference type="OrthoDB" id="431378at2759"/>
<dbReference type="Pfam" id="PF02862">
    <property type="entry name" value="DDHD"/>
    <property type="match status" value="1"/>
</dbReference>
<gene>
    <name evidence="6" type="primary">LOC109470264</name>
</gene>
<name>A0A6P4YJU1_BRABE</name>
<proteinExistence type="inferred from homology"/>
<dbReference type="PANTHER" id="PTHR23509:SF48">
    <property type="entry name" value="INTRACELLULAR PHOSPHOLIPASE A1"/>
    <property type="match status" value="1"/>
</dbReference>
<feature type="signal peptide" evidence="3">
    <location>
        <begin position="1"/>
        <end position="25"/>
    </location>
</feature>
<organism evidence="5 6">
    <name type="scientific">Branchiostoma belcheri</name>
    <name type="common">Amphioxus</name>
    <dbReference type="NCBI Taxonomy" id="7741"/>
    <lineage>
        <taxon>Eukaryota</taxon>
        <taxon>Metazoa</taxon>
        <taxon>Chordata</taxon>
        <taxon>Cephalochordata</taxon>
        <taxon>Leptocardii</taxon>
        <taxon>Amphioxiformes</taxon>
        <taxon>Branchiostomatidae</taxon>
        <taxon>Branchiostoma</taxon>
    </lineage>
</organism>
<dbReference type="KEGG" id="bbel:109470264"/>
<evidence type="ECO:0000313" key="6">
    <source>
        <dbReference type="RefSeq" id="XP_019624698.1"/>
    </source>
</evidence>
<dbReference type="RefSeq" id="XP_019624698.1">
    <property type="nucleotide sequence ID" value="XM_019769139.1"/>
</dbReference>
<dbReference type="AlphaFoldDB" id="A0A6P4YJU1"/>
<sequence length="298" mass="32719">MDQSKVSCCALSYLILALMPGEVESVVCCQVENFFCLGSPLAVFLCLRGVRAQGVGTLEHIIPANLCKRLFNIFHPADPVAYRIEPLILRHYAGIQPQLIHNHSQSALPLYCDIKPVAFKNAKEQQLVDKGASAGQENGNGSGSGSSTPLEPMSPLHGAEMADGKKDQESTLVQGALSLWSKWSGRSDTPKELQVLLEGELESGPTVAFSSMDIVDSTVSFPLAGYRYSLTDDDVLADTDTEDPSLPELEHRIDYVLREGRVESRYISAITSHTSYWVSRDVALFLLMHMYPPQAMKM</sequence>
<keyword evidence="5" id="KW-1185">Reference proteome</keyword>
<feature type="region of interest" description="Disordered" evidence="2">
    <location>
        <begin position="132"/>
        <end position="168"/>
    </location>
</feature>
<dbReference type="Proteomes" id="UP000515135">
    <property type="component" value="Unplaced"/>
</dbReference>
<feature type="domain" description="DDHD" evidence="4">
    <location>
        <begin position="27"/>
        <end position="292"/>
    </location>
</feature>
<feature type="chain" id="PRO_5027936868" evidence="3">
    <location>
        <begin position="26"/>
        <end position="298"/>
    </location>
</feature>
<keyword evidence="3" id="KW-0732">Signal</keyword>
<dbReference type="GO" id="GO:0046872">
    <property type="term" value="F:metal ion binding"/>
    <property type="evidence" value="ECO:0007669"/>
    <property type="project" value="InterPro"/>
</dbReference>
<comment type="similarity">
    <text evidence="1">Belongs to the PA-PLA1 family.</text>
</comment>
<dbReference type="InterPro" id="IPR004177">
    <property type="entry name" value="DDHD_dom"/>
</dbReference>
<reference evidence="6" key="1">
    <citation type="submission" date="2025-08" db="UniProtKB">
        <authorList>
            <consortium name="RefSeq"/>
        </authorList>
    </citation>
    <scope>IDENTIFICATION</scope>
    <source>
        <tissue evidence="6">Gonad</tissue>
    </source>
</reference>
<accession>A0A6P4YJU1</accession>
<evidence type="ECO:0000256" key="3">
    <source>
        <dbReference type="SAM" id="SignalP"/>
    </source>
</evidence>
<dbReference type="PROSITE" id="PS51043">
    <property type="entry name" value="DDHD"/>
    <property type="match status" value="1"/>
</dbReference>
<dbReference type="GO" id="GO:0004620">
    <property type="term" value="F:phospholipase activity"/>
    <property type="evidence" value="ECO:0007669"/>
    <property type="project" value="TreeGrafter"/>
</dbReference>
<dbReference type="PANTHER" id="PTHR23509">
    <property type="entry name" value="PA-PL1 PHOSPHOLIPASE FAMILY"/>
    <property type="match status" value="1"/>
</dbReference>
<dbReference type="InterPro" id="IPR058055">
    <property type="entry name" value="PA-PLA1"/>
</dbReference>
<evidence type="ECO:0000259" key="4">
    <source>
        <dbReference type="PROSITE" id="PS51043"/>
    </source>
</evidence>